<proteinExistence type="predicted"/>
<reference evidence="2" key="1">
    <citation type="submission" date="2022-07" db="EMBL/GenBank/DDBJ databases">
        <title>Fungi with potential for degradation of polypropylene.</title>
        <authorList>
            <person name="Gostincar C."/>
        </authorList>
    </citation>
    <scope>NUCLEOTIDE SEQUENCE</scope>
    <source>
        <strain evidence="2">EXF-13308</strain>
    </source>
</reference>
<dbReference type="InterPro" id="IPR050317">
    <property type="entry name" value="Plant_Fungal_Acyltransferase"/>
</dbReference>
<gene>
    <name evidence="2" type="ORF">NKR23_g9336</name>
</gene>
<dbReference type="EMBL" id="JANBVO010000036">
    <property type="protein sequence ID" value="KAJ9137110.1"/>
    <property type="molecule type" value="Genomic_DNA"/>
</dbReference>
<dbReference type="PANTHER" id="PTHR31642">
    <property type="entry name" value="TRICHOTHECENE 3-O-ACETYLTRANSFERASE"/>
    <property type="match status" value="1"/>
</dbReference>
<dbReference type="GO" id="GO:0016747">
    <property type="term" value="F:acyltransferase activity, transferring groups other than amino-acyl groups"/>
    <property type="evidence" value="ECO:0007669"/>
    <property type="project" value="TreeGrafter"/>
</dbReference>
<evidence type="ECO:0000313" key="2">
    <source>
        <dbReference type="EMBL" id="KAJ9137110.1"/>
    </source>
</evidence>
<sequence>MADDDGFLSPIDCLMPWTYIRQIFCFQSTDPLIPRQLREGLRLTLLDIPYLARGIVKDHRGVASLSGSAQTLDDLFRSRDLTTGLDYSALKAKHFPPSALTVPDVVPQETNAPFPDPAPVFRAVLSRVKGGYLLCVAVQHCTTDITGFGSLLRIWASHCQEQPPIAEVKFSWLDRRALSGSVEPPSSIPELLHLREGSTRHRPRLDPATFDMVIFKFSSDSLRKLKVGASEHLTFRDVEWLSTSDVLIALLWSAVIYAETDVETTTQAVSSETSTIGLPVNFRSQLEPPLPKEYLGAAFGMTSATTLRKDLTSCAASGSLATLASIATAIRKAISRVGNDSIRRSIAFLQAWEDTNTVQLGPPHDGISIVSWATEGVYDLNWGERAGRIDSVRVQKWPGKRYPIILPRLPDGGLEVLMSLEEPIMRNLREGLLMTSYSSVVCVS</sequence>
<evidence type="ECO:0000313" key="3">
    <source>
        <dbReference type="Proteomes" id="UP001174694"/>
    </source>
</evidence>
<dbReference type="Proteomes" id="UP001174694">
    <property type="component" value="Unassembled WGS sequence"/>
</dbReference>
<dbReference type="Gene3D" id="3.30.559.10">
    <property type="entry name" value="Chloramphenicol acetyltransferase-like domain"/>
    <property type="match status" value="2"/>
</dbReference>
<keyword evidence="3" id="KW-1185">Reference proteome</keyword>
<evidence type="ECO:0000256" key="1">
    <source>
        <dbReference type="ARBA" id="ARBA00022679"/>
    </source>
</evidence>
<dbReference type="Pfam" id="PF02458">
    <property type="entry name" value="Transferase"/>
    <property type="match status" value="1"/>
</dbReference>
<dbReference type="PANTHER" id="PTHR31642:SF310">
    <property type="entry name" value="FATTY ALCOHOL:CAFFEOYL-COA ACYLTRANSFERASE"/>
    <property type="match status" value="1"/>
</dbReference>
<dbReference type="GO" id="GO:0044550">
    <property type="term" value="P:secondary metabolite biosynthetic process"/>
    <property type="evidence" value="ECO:0007669"/>
    <property type="project" value="TreeGrafter"/>
</dbReference>
<protein>
    <submittedName>
        <fullName evidence="2">Transferase family-domain-containing protein</fullName>
    </submittedName>
</protein>
<dbReference type="InterPro" id="IPR023213">
    <property type="entry name" value="CAT-like_dom_sf"/>
</dbReference>
<comment type="caution">
    <text evidence="2">The sequence shown here is derived from an EMBL/GenBank/DDBJ whole genome shotgun (WGS) entry which is preliminary data.</text>
</comment>
<name>A0AA38RFL9_9PEZI</name>
<dbReference type="AlphaFoldDB" id="A0AA38RFL9"/>
<organism evidence="2 3">
    <name type="scientific">Pleurostoma richardsiae</name>
    <dbReference type="NCBI Taxonomy" id="41990"/>
    <lineage>
        <taxon>Eukaryota</taxon>
        <taxon>Fungi</taxon>
        <taxon>Dikarya</taxon>
        <taxon>Ascomycota</taxon>
        <taxon>Pezizomycotina</taxon>
        <taxon>Sordariomycetes</taxon>
        <taxon>Sordariomycetidae</taxon>
        <taxon>Calosphaeriales</taxon>
        <taxon>Pleurostomataceae</taxon>
        <taxon>Pleurostoma</taxon>
    </lineage>
</organism>
<keyword evidence="1 2" id="KW-0808">Transferase</keyword>
<accession>A0AA38RFL9</accession>